<dbReference type="AlphaFoldDB" id="A0A1F6GQ34"/>
<gene>
    <name evidence="1" type="ORF">A2557_05875</name>
</gene>
<reference evidence="1 2" key="1">
    <citation type="journal article" date="2016" name="Nat. Commun.">
        <title>Thousands of microbial genomes shed light on interconnected biogeochemical processes in an aquifer system.</title>
        <authorList>
            <person name="Anantharaman K."/>
            <person name="Brown C.T."/>
            <person name="Hug L.A."/>
            <person name="Sharon I."/>
            <person name="Castelle C.J."/>
            <person name="Probst A.J."/>
            <person name="Thomas B.C."/>
            <person name="Singh A."/>
            <person name="Wilkins M.J."/>
            <person name="Karaoz U."/>
            <person name="Brodie E.L."/>
            <person name="Williams K.H."/>
            <person name="Hubbard S.S."/>
            <person name="Banfield J.F."/>
        </authorList>
    </citation>
    <scope>NUCLEOTIDE SEQUENCE [LARGE SCALE GENOMIC DNA]</scope>
</reference>
<name>A0A1F6GQ34_9PROT</name>
<protein>
    <submittedName>
        <fullName evidence="1">Uncharacterized protein</fullName>
    </submittedName>
</protein>
<evidence type="ECO:0000313" key="1">
    <source>
        <dbReference type="EMBL" id="OGH00257.1"/>
    </source>
</evidence>
<comment type="caution">
    <text evidence="1">The sequence shown here is derived from an EMBL/GenBank/DDBJ whole genome shotgun (WGS) entry which is preliminary data.</text>
</comment>
<evidence type="ECO:0000313" key="2">
    <source>
        <dbReference type="Proteomes" id="UP000177583"/>
    </source>
</evidence>
<dbReference type="EMBL" id="MFNF01000048">
    <property type="protein sequence ID" value="OGH00257.1"/>
    <property type="molecule type" value="Genomic_DNA"/>
</dbReference>
<organism evidence="1 2">
    <name type="scientific">Candidatus Lambdaproteobacteria bacterium RIFOXYD2_FULL_56_26</name>
    <dbReference type="NCBI Taxonomy" id="1817773"/>
    <lineage>
        <taxon>Bacteria</taxon>
        <taxon>Pseudomonadati</taxon>
        <taxon>Pseudomonadota</taxon>
        <taxon>Candidatus Lambdaproteobacteria</taxon>
    </lineage>
</organism>
<sequence length="79" mass="8782">MQEAKMNTLGYLSFFDGLAEKSQGSFVMERVASGLAAVNEAGDLVAYRCQLVFRQGCLESLGQSRKDALVNLYKQCRRL</sequence>
<dbReference type="Proteomes" id="UP000177583">
    <property type="component" value="Unassembled WGS sequence"/>
</dbReference>
<proteinExistence type="predicted"/>
<accession>A0A1F6GQ34</accession>